<keyword evidence="1" id="KW-0472">Membrane</keyword>
<organism evidence="2 3">
    <name type="scientific">Sulfuracidifex metallicus DSM 6482 = JCM 9184</name>
    <dbReference type="NCBI Taxonomy" id="523847"/>
    <lineage>
        <taxon>Archaea</taxon>
        <taxon>Thermoproteota</taxon>
        <taxon>Thermoprotei</taxon>
        <taxon>Sulfolobales</taxon>
        <taxon>Sulfolobaceae</taxon>
        <taxon>Sulfuracidifex</taxon>
    </lineage>
</organism>
<keyword evidence="1" id="KW-0812">Transmembrane</keyword>
<keyword evidence="1" id="KW-1133">Transmembrane helix</keyword>
<evidence type="ECO:0000313" key="3">
    <source>
        <dbReference type="Proteomes" id="UP000470772"/>
    </source>
</evidence>
<dbReference type="EMBL" id="WGGD01000005">
    <property type="protein sequence ID" value="MUN29585.1"/>
    <property type="molecule type" value="Genomic_DNA"/>
</dbReference>
<proteinExistence type="predicted"/>
<name>A0A6A9QQL2_SULME</name>
<sequence length="99" mass="11186">MLEIYSTFTLMVFSFVLAGIMTLIMLGVAENDIVDAFGLNMIPRIELRLLFIVMLYVIFLGILEGFTLYTNGMLISLDALPYLILVAYPKGDKDDHRGF</sequence>
<feature type="transmembrane region" description="Helical" evidence="1">
    <location>
        <begin position="47"/>
        <end position="63"/>
    </location>
</feature>
<dbReference type="AlphaFoldDB" id="A0A6A9QQL2"/>
<gene>
    <name evidence="2" type="ORF">GC250_09075</name>
</gene>
<evidence type="ECO:0000256" key="1">
    <source>
        <dbReference type="SAM" id="Phobius"/>
    </source>
</evidence>
<feature type="transmembrane region" description="Helical" evidence="1">
    <location>
        <begin position="6"/>
        <end position="26"/>
    </location>
</feature>
<protein>
    <submittedName>
        <fullName evidence="2">Uncharacterized protein</fullName>
    </submittedName>
</protein>
<accession>A0A6A9QQL2</accession>
<dbReference type="Proteomes" id="UP000470772">
    <property type="component" value="Unassembled WGS sequence"/>
</dbReference>
<keyword evidence="3" id="KW-1185">Reference proteome</keyword>
<dbReference type="RefSeq" id="WP_054839411.1">
    <property type="nucleotide sequence ID" value="NZ_WGGD01000005.1"/>
</dbReference>
<comment type="caution">
    <text evidence="2">The sequence shown here is derived from an EMBL/GenBank/DDBJ whole genome shotgun (WGS) entry which is preliminary data.</text>
</comment>
<evidence type="ECO:0000313" key="2">
    <source>
        <dbReference type="EMBL" id="MUN29585.1"/>
    </source>
</evidence>
<reference evidence="2 3" key="1">
    <citation type="submission" date="2019-10" db="EMBL/GenBank/DDBJ databases">
        <title>Sequencing and Assembly of Multiple Reported Metal-Biooxidizing Members of the Extremely Thermoacidophilic Archaeal Family Sulfolobaceae.</title>
        <authorList>
            <person name="Counts J.A."/>
            <person name="Kelly R.M."/>
        </authorList>
    </citation>
    <scope>NUCLEOTIDE SEQUENCE [LARGE SCALE GENOMIC DNA]</scope>
    <source>
        <strain evidence="2 3">DSM 6482</strain>
    </source>
</reference>